<dbReference type="OrthoDB" id="9768177at2"/>
<evidence type="ECO:0000256" key="2">
    <source>
        <dbReference type="ARBA" id="ARBA00022448"/>
    </source>
</evidence>
<proteinExistence type="inferred from homology"/>
<dbReference type="SUPFAM" id="SSF56935">
    <property type="entry name" value="Porins"/>
    <property type="match status" value="1"/>
</dbReference>
<evidence type="ECO:0000256" key="3">
    <source>
        <dbReference type="ARBA" id="ARBA00022452"/>
    </source>
</evidence>
<evidence type="ECO:0000256" key="6">
    <source>
        <dbReference type="ARBA" id="ARBA00023237"/>
    </source>
</evidence>
<dbReference type="InterPro" id="IPR037066">
    <property type="entry name" value="Plug_dom_sf"/>
</dbReference>
<dbReference type="AlphaFoldDB" id="A0A0E9LWR8"/>
<dbReference type="RefSeq" id="WP_083985023.1">
    <property type="nucleotide sequence ID" value="NZ_BAZW01000010.1"/>
</dbReference>
<name>A0A0E9LWR8_9BACT</name>
<dbReference type="Gene3D" id="2.40.170.20">
    <property type="entry name" value="TonB-dependent receptor, beta-barrel domain"/>
    <property type="match status" value="1"/>
</dbReference>
<dbReference type="EMBL" id="BAZW01000010">
    <property type="protein sequence ID" value="GAO29566.1"/>
    <property type="molecule type" value="Genomic_DNA"/>
</dbReference>
<evidence type="ECO:0000256" key="4">
    <source>
        <dbReference type="ARBA" id="ARBA00022692"/>
    </source>
</evidence>
<gene>
    <name evidence="9" type="ORF">JCM15548_11766</name>
</gene>
<reference evidence="9 10" key="1">
    <citation type="journal article" date="2015" name="Microbes Environ.">
        <title>Distribution and evolution of nitrogen fixation genes in the phylum bacteroidetes.</title>
        <authorList>
            <person name="Inoue J."/>
            <person name="Oshima K."/>
            <person name="Suda W."/>
            <person name="Sakamoto M."/>
            <person name="Iino T."/>
            <person name="Noda S."/>
            <person name="Hongoh Y."/>
            <person name="Hattori M."/>
            <person name="Ohkuma M."/>
        </authorList>
    </citation>
    <scope>NUCLEOTIDE SEQUENCE [LARGE SCALE GENOMIC DNA]</scope>
    <source>
        <strain evidence="9">JCM 15548</strain>
    </source>
</reference>
<keyword evidence="5 7" id="KW-0472">Membrane</keyword>
<dbReference type="InterPro" id="IPR036942">
    <property type="entry name" value="Beta-barrel_TonB_sf"/>
</dbReference>
<sequence length="1029" mass="115477">MKKRREKLRMAFLVIFTVFMGSLFAQMNGLTVRGVITDTYGEALPGVNIMEKGTTSGTITDGEGAFSLEVTNSDAILVVSFIGFDTQEVAVAGRSNIAVIMQESQLGLEEVLVIGYGTVRKSDLTGSVATVKVDELQDTPANSIERLLQGRSAGLQVVNDSQDPGAGSTIRIRGGSSLEGSNAPLVVVDGFPLGDAGDLKQINPADIASIEVLKDASAAAIYGSRGANGVIMVSTIRAAEGTTRVNISQQTTLSRFDSKLKRWDDPLLMAMLSNEEQRNAGLQMPYRGVTDTQGTYYPSLYEIQSGAWPYNTRWDKEVFRDTPVSSNTSVSIGSANETTSFNLSLNYLNEQGVYIEDDYQKGTVNLAVDHKLSDFFSVSTSNIFSRNERDRNGGLAYWRNPLWPVYDETGNYFTANERDFGHPIARTNHVLDKTNGLDYIGSYGFTFNLNETLTLKSQMNYKHGSTVTDRFNPRDYTEEGFFRNGAAHIENWQDEKLSSETFATWENQFAGIHDISVMGGFSYENHTIKQSQLRAYDFVNEALGNENMSAGNPESNVVGNNLTKRKMLSYYGRANYKLLDRYLFTGTVRADGSSVFGENNKWAYFPSFAVSWNAHHEEFIKNLMVFDELKFRASFGTSGNQAISPYQTLARYGVENYFNDGAWRTAIGPGYVGGYYGADSRYREWRGIPNRGLKWETTTQFNYGIDMAFLNRRLRITADYYDKETNDLLYLRYLAPSSSYDRMWVNGGEISNKGVEITIEGDIIRRGNWRFGSTLIYAQNRNEVISLGDVETTGIQVDNNTGMMYRPSGYEFTQFRQTANILAVGQPFNVFYGYRTDGIVQSLEEGLAAGMQGYLAEPGEFKYVDINNDGEITTDDRTIIGDPNPDFTASMALNLSYKRIDFSMFLNGVFGNDVVYQNRLDQADVRPLRWTQDNPTNDYPRLYSGRQLRFSDWFVEDGSFVRIQNVSLGYNVNVDNLEFISNLRVYLNATNLYTFTKFSGYDPEVGLDGIYWGGYPRFTQYTFGLNMTF</sequence>
<dbReference type="PROSITE" id="PS52016">
    <property type="entry name" value="TONB_DEPENDENT_REC_3"/>
    <property type="match status" value="1"/>
</dbReference>
<dbReference type="InterPro" id="IPR008969">
    <property type="entry name" value="CarboxyPept-like_regulatory"/>
</dbReference>
<dbReference type="GO" id="GO:0009279">
    <property type="term" value="C:cell outer membrane"/>
    <property type="evidence" value="ECO:0007669"/>
    <property type="project" value="UniProtKB-SubCell"/>
</dbReference>
<evidence type="ECO:0000313" key="9">
    <source>
        <dbReference type="EMBL" id="GAO29566.1"/>
    </source>
</evidence>
<keyword evidence="10" id="KW-1185">Reference proteome</keyword>
<dbReference type="NCBIfam" id="TIGR04057">
    <property type="entry name" value="SusC_RagA_signa"/>
    <property type="match status" value="1"/>
</dbReference>
<dbReference type="NCBIfam" id="TIGR04056">
    <property type="entry name" value="OMP_RagA_SusC"/>
    <property type="match status" value="1"/>
</dbReference>
<protein>
    <submittedName>
        <fullName evidence="9">TonB-dependent receptor</fullName>
    </submittedName>
</protein>
<evidence type="ECO:0000313" key="10">
    <source>
        <dbReference type="Proteomes" id="UP000032900"/>
    </source>
</evidence>
<dbReference type="Gene3D" id="2.60.40.1120">
    <property type="entry name" value="Carboxypeptidase-like, regulatory domain"/>
    <property type="match status" value="1"/>
</dbReference>
<dbReference type="InterPro" id="IPR023997">
    <property type="entry name" value="TonB-dep_OMP_SusC/RagA_CS"/>
</dbReference>
<keyword evidence="3 7" id="KW-1134">Transmembrane beta strand</keyword>
<evidence type="ECO:0000256" key="1">
    <source>
        <dbReference type="ARBA" id="ARBA00004571"/>
    </source>
</evidence>
<dbReference type="InterPro" id="IPR039426">
    <property type="entry name" value="TonB-dep_rcpt-like"/>
</dbReference>
<comment type="caution">
    <text evidence="9">The sequence shown here is derived from an EMBL/GenBank/DDBJ whole genome shotgun (WGS) entry which is preliminary data.</text>
</comment>
<evidence type="ECO:0000256" key="5">
    <source>
        <dbReference type="ARBA" id="ARBA00023136"/>
    </source>
</evidence>
<dbReference type="STRING" id="1236989.JCM15548_11766"/>
<comment type="subcellular location">
    <subcellularLocation>
        <location evidence="1 7">Cell outer membrane</location>
        <topology evidence="1 7">Multi-pass membrane protein</topology>
    </subcellularLocation>
</comment>
<keyword evidence="4 7" id="KW-0812">Transmembrane</keyword>
<dbReference type="Proteomes" id="UP000032900">
    <property type="component" value="Unassembled WGS sequence"/>
</dbReference>
<dbReference type="InterPro" id="IPR012910">
    <property type="entry name" value="Plug_dom"/>
</dbReference>
<dbReference type="SUPFAM" id="SSF49464">
    <property type="entry name" value="Carboxypeptidase regulatory domain-like"/>
    <property type="match status" value="1"/>
</dbReference>
<dbReference type="Pfam" id="PF07715">
    <property type="entry name" value="Plug"/>
    <property type="match status" value="1"/>
</dbReference>
<accession>A0A0E9LWR8</accession>
<keyword evidence="2 7" id="KW-0813">Transport</keyword>
<dbReference type="Gene3D" id="2.170.130.10">
    <property type="entry name" value="TonB-dependent receptor, plug domain"/>
    <property type="match status" value="1"/>
</dbReference>
<comment type="similarity">
    <text evidence="7">Belongs to the TonB-dependent receptor family.</text>
</comment>
<evidence type="ECO:0000259" key="8">
    <source>
        <dbReference type="Pfam" id="PF07715"/>
    </source>
</evidence>
<feature type="domain" description="TonB-dependent receptor plug" evidence="8">
    <location>
        <begin position="121"/>
        <end position="230"/>
    </location>
</feature>
<dbReference type="InterPro" id="IPR023996">
    <property type="entry name" value="TonB-dep_OMP_SusC/RagA"/>
</dbReference>
<keyword evidence="6 7" id="KW-0998">Cell outer membrane</keyword>
<keyword evidence="9" id="KW-0675">Receptor</keyword>
<organism evidence="9 10">
    <name type="scientific">Geofilum rubicundum JCM 15548</name>
    <dbReference type="NCBI Taxonomy" id="1236989"/>
    <lineage>
        <taxon>Bacteria</taxon>
        <taxon>Pseudomonadati</taxon>
        <taxon>Bacteroidota</taxon>
        <taxon>Bacteroidia</taxon>
        <taxon>Marinilabiliales</taxon>
        <taxon>Marinilabiliaceae</taxon>
        <taxon>Geofilum</taxon>
    </lineage>
</organism>
<evidence type="ECO:0000256" key="7">
    <source>
        <dbReference type="PROSITE-ProRule" id="PRU01360"/>
    </source>
</evidence>
<dbReference type="Pfam" id="PF13715">
    <property type="entry name" value="CarbopepD_reg_2"/>
    <property type="match status" value="1"/>
</dbReference>